<dbReference type="GO" id="GO:0008171">
    <property type="term" value="F:O-methyltransferase activity"/>
    <property type="evidence" value="ECO:0007669"/>
    <property type="project" value="InterPro"/>
</dbReference>
<organism evidence="4">
    <name type="scientific">uncultured marine bacterium HF130_81H07</name>
    <dbReference type="NCBI Taxonomy" id="415448"/>
    <lineage>
        <taxon>Bacteria</taxon>
        <taxon>environmental samples</taxon>
    </lineage>
</organism>
<evidence type="ECO:0000313" key="4">
    <source>
        <dbReference type="EMBL" id="ABL97493.1"/>
    </source>
</evidence>
<protein>
    <recommendedName>
        <fullName evidence="5">O-methyltransferase</fullName>
    </recommendedName>
</protein>
<keyword evidence="3" id="KW-0949">S-adenosyl-L-methionine</keyword>
<evidence type="ECO:0000256" key="3">
    <source>
        <dbReference type="ARBA" id="ARBA00022691"/>
    </source>
</evidence>
<accession>A4GK48</accession>
<dbReference type="InterPro" id="IPR002935">
    <property type="entry name" value="SAM_O-MeTrfase"/>
</dbReference>
<dbReference type="EMBL" id="EF107106">
    <property type="protein sequence ID" value="ABL97493.1"/>
    <property type="molecule type" value="Genomic_DNA"/>
</dbReference>
<sequence>MFLASFNKKMTKENKVLKYVLSEATKNNPDSVLKVIDKCGYNNFFLMNIGDKKGKILDEYVLKSNAKCLLELGVYLGYSTIRIAKNLSDDAHLYSIDVNEEFLNIAKQHLEFSGLTEKVSFFNGKASEVIPQLDQKFDFVFIDHWKEAYLDDLKILIKHDRLKDGAVIFADNIVLFHLEEYLDFVRTSPNFSSEFIPALREYSSSHPDGIEVSYFKK</sequence>
<dbReference type="AlphaFoldDB" id="A4GK48"/>
<dbReference type="PANTHER" id="PTHR43836">
    <property type="entry name" value="CATECHOL O-METHYLTRANSFERASE 1-RELATED"/>
    <property type="match status" value="1"/>
</dbReference>
<dbReference type="SUPFAM" id="SSF53335">
    <property type="entry name" value="S-adenosyl-L-methionine-dependent methyltransferases"/>
    <property type="match status" value="1"/>
</dbReference>
<evidence type="ECO:0008006" key="5">
    <source>
        <dbReference type="Google" id="ProtNLM"/>
    </source>
</evidence>
<dbReference type="Pfam" id="PF01596">
    <property type="entry name" value="Methyltransf_3"/>
    <property type="match status" value="1"/>
</dbReference>
<dbReference type="PANTHER" id="PTHR43836:SF2">
    <property type="entry name" value="CATECHOL O-METHYLTRANSFERASE 1-RELATED"/>
    <property type="match status" value="1"/>
</dbReference>
<keyword evidence="1" id="KW-0489">Methyltransferase</keyword>
<proteinExistence type="predicted"/>
<reference evidence="4" key="1">
    <citation type="journal article" date="2007" name="Environ. Microbiol.">
        <title>Proteorhodopsin photosystem gene clusters exhibit co-evolutionary trends and shared ancestry among diverse marine microbial phyla.</title>
        <authorList>
            <person name="McCarren J."/>
            <person name="Delong E.F."/>
        </authorList>
    </citation>
    <scope>NUCLEOTIDE SEQUENCE</scope>
</reference>
<dbReference type="FunFam" id="3.40.50.150:FF:000054">
    <property type="entry name" value="Catechol O-methyltransferase"/>
    <property type="match status" value="1"/>
</dbReference>
<dbReference type="Gene3D" id="3.40.50.150">
    <property type="entry name" value="Vaccinia Virus protein VP39"/>
    <property type="match status" value="1"/>
</dbReference>
<dbReference type="CDD" id="cd02440">
    <property type="entry name" value="AdoMet_MTases"/>
    <property type="match status" value="1"/>
</dbReference>
<name>A4GK48_9BACT</name>
<evidence type="ECO:0000256" key="1">
    <source>
        <dbReference type="ARBA" id="ARBA00022603"/>
    </source>
</evidence>
<gene>
    <name evidence="4" type="ORF">ALOHA_HF13081H07.0036</name>
</gene>
<dbReference type="GO" id="GO:0032259">
    <property type="term" value="P:methylation"/>
    <property type="evidence" value="ECO:0007669"/>
    <property type="project" value="UniProtKB-KW"/>
</dbReference>
<keyword evidence="2" id="KW-0808">Transferase</keyword>
<dbReference type="InterPro" id="IPR029063">
    <property type="entry name" value="SAM-dependent_MTases_sf"/>
</dbReference>
<evidence type="ECO:0000256" key="2">
    <source>
        <dbReference type="ARBA" id="ARBA00022679"/>
    </source>
</evidence>
<dbReference type="PROSITE" id="PS51682">
    <property type="entry name" value="SAM_OMT_I"/>
    <property type="match status" value="1"/>
</dbReference>